<dbReference type="EMBL" id="JBHSEF010000026">
    <property type="protein sequence ID" value="MFC4356225.1"/>
    <property type="molecule type" value="Genomic_DNA"/>
</dbReference>
<organism evidence="2 3">
    <name type="scientific">Chryseomicrobium palamuruense</name>
    <dbReference type="NCBI Taxonomy" id="682973"/>
    <lineage>
        <taxon>Bacteria</taxon>
        <taxon>Bacillati</taxon>
        <taxon>Bacillota</taxon>
        <taxon>Bacilli</taxon>
        <taxon>Bacillales</taxon>
        <taxon>Caryophanaceae</taxon>
        <taxon>Chryseomicrobium</taxon>
    </lineage>
</organism>
<dbReference type="Proteomes" id="UP001595733">
    <property type="component" value="Unassembled WGS sequence"/>
</dbReference>
<name>A0ABV8UXZ1_9BACL</name>
<keyword evidence="3" id="KW-1185">Reference proteome</keyword>
<sequence>MAAYNFKSAVLRLVYDDGLTIDGKPKRKVKTYSGMLESATADQMVQAADAFSSLSSKALIGAEKQQISDIY</sequence>
<evidence type="ECO:0000259" key="1">
    <source>
        <dbReference type="Pfam" id="PF07872"/>
    </source>
</evidence>
<protein>
    <submittedName>
        <fullName evidence="2">DUF1659 domain-containing protein</fullName>
    </submittedName>
</protein>
<gene>
    <name evidence="2" type="ORF">ACFO0S_14285</name>
</gene>
<dbReference type="Pfam" id="PF07872">
    <property type="entry name" value="DUF1659"/>
    <property type="match status" value="1"/>
</dbReference>
<dbReference type="InterPro" id="IPR012454">
    <property type="entry name" value="DUF1659"/>
</dbReference>
<evidence type="ECO:0000313" key="3">
    <source>
        <dbReference type="Proteomes" id="UP001595733"/>
    </source>
</evidence>
<dbReference type="RefSeq" id="WP_378142769.1">
    <property type="nucleotide sequence ID" value="NZ_JBHSEF010000026.1"/>
</dbReference>
<reference evidence="3" key="1">
    <citation type="journal article" date="2019" name="Int. J. Syst. Evol. Microbiol.">
        <title>The Global Catalogue of Microorganisms (GCM) 10K type strain sequencing project: providing services to taxonomists for standard genome sequencing and annotation.</title>
        <authorList>
            <consortium name="The Broad Institute Genomics Platform"/>
            <consortium name="The Broad Institute Genome Sequencing Center for Infectious Disease"/>
            <person name="Wu L."/>
            <person name="Ma J."/>
        </authorList>
    </citation>
    <scope>NUCLEOTIDE SEQUENCE [LARGE SCALE GENOMIC DNA]</scope>
    <source>
        <strain evidence="3">CCUG 50353</strain>
    </source>
</reference>
<evidence type="ECO:0000313" key="2">
    <source>
        <dbReference type="EMBL" id="MFC4356225.1"/>
    </source>
</evidence>
<accession>A0ABV8UXZ1</accession>
<feature type="domain" description="DUF1659" evidence="1">
    <location>
        <begin position="4"/>
        <end position="70"/>
    </location>
</feature>
<comment type="caution">
    <text evidence="2">The sequence shown here is derived from an EMBL/GenBank/DDBJ whole genome shotgun (WGS) entry which is preliminary data.</text>
</comment>
<proteinExistence type="predicted"/>